<dbReference type="KEGG" id="ncr:NCU16827"/>
<reference evidence="1 2" key="1">
    <citation type="journal article" date="2003" name="Nature">
        <title>The genome sequence of the filamentous fungus Neurospora crassa.</title>
        <authorList>
            <person name="Galagan J.E."/>
            <person name="Calvo S.E."/>
            <person name="Borkovich K.A."/>
            <person name="Selker E.U."/>
            <person name="Read N.D."/>
            <person name="Jaffe D."/>
            <person name="FitzHugh W."/>
            <person name="Ma L.J."/>
            <person name="Smirnov S."/>
            <person name="Purcell S."/>
            <person name="Rehman B."/>
            <person name="Elkins T."/>
            <person name="Engels R."/>
            <person name="Wang S."/>
            <person name="Nielsen C.B."/>
            <person name="Butler J."/>
            <person name="Endrizzi M."/>
            <person name="Qui D."/>
            <person name="Ianakiev P."/>
            <person name="Bell-Pedersen D."/>
            <person name="Nelson M.A."/>
            <person name="Werner-Washburne M."/>
            <person name="Selitrennikoff C.P."/>
            <person name="Kinsey J.A."/>
            <person name="Braun E.L."/>
            <person name="Zelter A."/>
            <person name="Schulte U."/>
            <person name="Kothe G.O."/>
            <person name="Jedd G."/>
            <person name="Mewes W."/>
            <person name="Staben C."/>
            <person name="Marcotte E."/>
            <person name="Greenberg D."/>
            <person name="Roy A."/>
            <person name="Foley K."/>
            <person name="Naylor J."/>
            <person name="Stange-Thomann N."/>
            <person name="Barrett R."/>
            <person name="Gnerre S."/>
            <person name="Kamal M."/>
            <person name="Kamvysselis M."/>
            <person name="Mauceli E."/>
            <person name="Bielke C."/>
            <person name="Rudd S."/>
            <person name="Frishman D."/>
            <person name="Krystofova S."/>
            <person name="Rasmussen C."/>
            <person name="Metzenberg R.L."/>
            <person name="Perkins D.D."/>
            <person name="Kroken S."/>
            <person name="Cogoni C."/>
            <person name="Macino G."/>
            <person name="Catcheside D."/>
            <person name="Li W."/>
            <person name="Pratt R.J."/>
            <person name="Osmani S.A."/>
            <person name="DeSouza C.P."/>
            <person name="Glass L."/>
            <person name="Orbach M.J."/>
            <person name="Berglund J.A."/>
            <person name="Voelker R."/>
            <person name="Yarden O."/>
            <person name="Plamann M."/>
            <person name="Seiler S."/>
            <person name="Dunlap J."/>
            <person name="Radford A."/>
            <person name="Aramayo R."/>
            <person name="Natvig D.O."/>
            <person name="Alex L.A."/>
            <person name="Mannhaupt G."/>
            <person name="Ebbole D.J."/>
            <person name="Freitag M."/>
            <person name="Paulsen I."/>
            <person name="Sachs M.S."/>
            <person name="Lander E.S."/>
            <person name="Nusbaum C."/>
            <person name="Birren B."/>
        </authorList>
    </citation>
    <scope>NUCLEOTIDE SEQUENCE [LARGE SCALE GENOMIC DNA]</scope>
    <source>
        <strain evidence="2">ATCC 24698 / 74-OR23-1A / CBS 708.71 / DSM 1257 / FGSC 987</strain>
    </source>
</reference>
<dbReference type="VEuPathDB" id="FungiDB:NCU16827"/>
<evidence type="ECO:0000313" key="1">
    <source>
        <dbReference type="EMBL" id="ESA42982.1"/>
    </source>
</evidence>
<sequence length="105" mass="11948">MCCVCCFDFPTVHLSRHCPLADMAMASYIWSSTLCRLPLASYSINSLLRFWSYDFFEGGTKTTLIVNELCCCGPCRTAPSCRHGNRFPVDWIVFRDDAVRYSSVL</sequence>
<organism evidence="1 2">
    <name type="scientific">Neurospora crassa (strain ATCC 24698 / 74-OR23-1A / CBS 708.71 / DSM 1257 / FGSC 987)</name>
    <dbReference type="NCBI Taxonomy" id="367110"/>
    <lineage>
        <taxon>Eukaryota</taxon>
        <taxon>Fungi</taxon>
        <taxon>Dikarya</taxon>
        <taxon>Ascomycota</taxon>
        <taxon>Pezizomycotina</taxon>
        <taxon>Sordariomycetes</taxon>
        <taxon>Sordariomycetidae</taxon>
        <taxon>Sordariales</taxon>
        <taxon>Sordariaceae</taxon>
        <taxon>Neurospora</taxon>
    </lineage>
</organism>
<dbReference type="InParanoid" id="V5IMR3"/>
<gene>
    <name evidence="1" type="ORF">NCU16827</name>
</gene>
<dbReference type="AlphaFoldDB" id="V5IMR3"/>
<protein>
    <submittedName>
        <fullName evidence="1">Uncharacterized protein</fullName>
    </submittedName>
</protein>
<name>V5IMR3_NEUCR</name>
<dbReference type="Proteomes" id="UP000001805">
    <property type="component" value="Chromosome 4, Linkage Group IV"/>
</dbReference>
<dbReference type="RefSeq" id="XP_011394413.1">
    <property type="nucleotide sequence ID" value="XM_011396111.1"/>
</dbReference>
<dbReference type="GeneID" id="23569678"/>
<proteinExistence type="predicted"/>
<keyword evidence="2" id="KW-1185">Reference proteome</keyword>
<evidence type="ECO:0000313" key="2">
    <source>
        <dbReference type="Proteomes" id="UP000001805"/>
    </source>
</evidence>
<accession>V5IMR3</accession>
<dbReference type="EMBL" id="CM002239">
    <property type="protein sequence ID" value="ESA42982.1"/>
    <property type="molecule type" value="Genomic_DNA"/>
</dbReference>